<dbReference type="EMBL" id="CP008949">
    <property type="protein sequence ID" value="AII10786.1"/>
    <property type="molecule type" value="Genomic_DNA"/>
</dbReference>
<dbReference type="Proteomes" id="UP000028488">
    <property type="component" value="Plasmid pPDG2"/>
</dbReference>
<reference evidence="1 2" key="1">
    <citation type="submission" date="2014-07" db="EMBL/GenBank/DDBJ databases">
        <title>Genome Sequence of Rhodococcus opacus Strain R7, a Biodegrader of Mono- and Polycyclic Aromatic Hydrocarbons.</title>
        <authorList>
            <person name="Di Gennaro P."/>
            <person name="Zampolli J."/>
            <person name="Presti I."/>
            <person name="Cappelletti M."/>
            <person name="D'Ursi P."/>
            <person name="Orro A."/>
            <person name="Mezzelani A."/>
            <person name="Milanesi L."/>
        </authorList>
    </citation>
    <scope>NUCLEOTIDE SEQUENCE [LARGE SCALE GENOMIC DNA]</scope>
    <source>
        <strain evidence="1 2">R7</strain>
        <plasmid evidence="1">pPDG2</plasmid>
    </source>
</reference>
<evidence type="ECO:0000313" key="1">
    <source>
        <dbReference type="EMBL" id="AII10786.1"/>
    </source>
</evidence>
<evidence type="ECO:0000313" key="2">
    <source>
        <dbReference type="Proteomes" id="UP000028488"/>
    </source>
</evidence>
<name>A0A076EY90_RHOOP</name>
<protein>
    <submittedName>
        <fullName evidence="1">Uncharacterized protein</fullName>
    </submittedName>
</protein>
<accession>A0A076EY90</accession>
<geneLocation type="plasmid" evidence="1 2">
    <name>pPDG2</name>
</geneLocation>
<keyword evidence="1" id="KW-0614">Plasmid</keyword>
<dbReference type="AlphaFoldDB" id="A0A076EY90"/>
<organism evidence="1 2">
    <name type="scientific">Rhodococcus opacus</name>
    <name type="common">Nocardia opaca</name>
    <dbReference type="NCBI Taxonomy" id="37919"/>
    <lineage>
        <taxon>Bacteria</taxon>
        <taxon>Bacillati</taxon>
        <taxon>Actinomycetota</taxon>
        <taxon>Actinomycetes</taxon>
        <taxon>Mycobacteriales</taxon>
        <taxon>Nocardiaceae</taxon>
        <taxon>Rhodococcus</taxon>
    </lineage>
</organism>
<gene>
    <name evidence="1" type="ORF">EP51_42105</name>
</gene>
<proteinExistence type="predicted"/>
<sequence>MEQVDQLMSAGHSQCGVESTSQVFHQQRLRAHSRISGIPGEDLCRLFLLVALRTGRTVHADLPTPGPITDSV</sequence>